<evidence type="ECO:0000313" key="3">
    <source>
        <dbReference type="Proteomes" id="UP000308705"/>
    </source>
</evidence>
<dbReference type="OrthoDB" id="143770at2"/>
<dbReference type="GO" id="GO:0071949">
    <property type="term" value="F:FAD binding"/>
    <property type="evidence" value="ECO:0007669"/>
    <property type="project" value="InterPro"/>
</dbReference>
<protein>
    <submittedName>
        <fullName evidence="2">FAD-binding oxidoreductase</fullName>
    </submittedName>
</protein>
<dbReference type="SUPFAM" id="SSF56176">
    <property type="entry name" value="FAD-binding/transporter-associated domain-like"/>
    <property type="match status" value="1"/>
</dbReference>
<organism evidence="2 3">
    <name type="scientific">Herbidospora galbida</name>
    <dbReference type="NCBI Taxonomy" id="2575442"/>
    <lineage>
        <taxon>Bacteria</taxon>
        <taxon>Bacillati</taxon>
        <taxon>Actinomycetota</taxon>
        <taxon>Actinomycetes</taxon>
        <taxon>Streptosporangiales</taxon>
        <taxon>Streptosporangiaceae</taxon>
        <taxon>Herbidospora</taxon>
    </lineage>
</organism>
<dbReference type="InterPro" id="IPR010031">
    <property type="entry name" value="FAD_lactone_oxidase-like"/>
</dbReference>
<feature type="domain" description="FAD-binding PCMH-type" evidence="1">
    <location>
        <begin position="13"/>
        <end position="179"/>
    </location>
</feature>
<sequence length="434" mass="47224">MANKTILTGWGRTSPSVAELLRPGAEAELTPLVLAPGERGVIARGLGRSYGDPAQNAGGLVLDMTGLAAIGPVRDGYVTVEAGVSLHRLMRELVPEGWFPPVTPATRQVTVGGAVAADIHGRNHHADGSFGSHVTALDLLGADGVTRTLTPADPDFWVTVGGMGLTGVITKATIRLTPIETSRMIVNTWKCHDLESVMIRLTQADLAHRYTTAWVDCLSRQGRGVVEGADHARQGAARSFRARGFEASPGFLPVGLLNRHTMGLVNRGVYATTKRESVQVRPLASFFHPLDRVGHWNRLYGPRGLVQYQFVVPMGAEQTLVKIVERIRRSHAASFQTSLKRFGPGSGGWLSFPTPGWSLALDFPTTTKGLAWLLDRLDELVAEAGGRVYLAKDSRLRPELLPVMYPGLAAFRERRRELDPRLVFQSDLARRLSL</sequence>
<dbReference type="RefSeq" id="WP_137245743.1">
    <property type="nucleotide sequence ID" value="NZ_SZQA01000002.1"/>
</dbReference>
<dbReference type="PROSITE" id="PS51387">
    <property type="entry name" value="FAD_PCMH"/>
    <property type="match status" value="1"/>
</dbReference>
<gene>
    <name evidence="2" type="ORF">FDA94_04640</name>
</gene>
<dbReference type="InterPro" id="IPR016169">
    <property type="entry name" value="FAD-bd_PCMH_sub2"/>
</dbReference>
<dbReference type="EMBL" id="SZQA01000002">
    <property type="protein sequence ID" value="TKK91043.1"/>
    <property type="molecule type" value="Genomic_DNA"/>
</dbReference>
<dbReference type="InterPro" id="IPR036318">
    <property type="entry name" value="FAD-bd_PCMH-like_sf"/>
</dbReference>
<dbReference type="PANTHER" id="PTHR43762:SF1">
    <property type="entry name" value="D-ARABINONO-1,4-LACTONE OXIDASE"/>
    <property type="match status" value="1"/>
</dbReference>
<evidence type="ECO:0000259" key="1">
    <source>
        <dbReference type="PROSITE" id="PS51387"/>
    </source>
</evidence>
<dbReference type="AlphaFoldDB" id="A0A4V5V051"/>
<dbReference type="Gene3D" id="3.30.465.10">
    <property type="match status" value="1"/>
</dbReference>
<dbReference type="GO" id="GO:0016899">
    <property type="term" value="F:oxidoreductase activity, acting on the CH-OH group of donors, oxygen as acceptor"/>
    <property type="evidence" value="ECO:0007669"/>
    <property type="project" value="InterPro"/>
</dbReference>
<name>A0A4V5V051_9ACTN</name>
<dbReference type="InterPro" id="IPR006094">
    <property type="entry name" value="Oxid_FAD_bind_N"/>
</dbReference>
<proteinExistence type="predicted"/>
<accession>A0A4V5V051</accession>
<dbReference type="Proteomes" id="UP000308705">
    <property type="component" value="Unassembled WGS sequence"/>
</dbReference>
<dbReference type="Pfam" id="PF01565">
    <property type="entry name" value="FAD_binding_4"/>
    <property type="match status" value="1"/>
</dbReference>
<dbReference type="InterPro" id="IPR016166">
    <property type="entry name" value="FAD-bd_PCMH"/>
</dbReference>
<dbReference type="PANTHER" id="PTHR43762">
    <property type="entry name" value="L-GULONOLACTONE OXIDASE"/>
    <property type="match status" value="1"/>
</dbReference>
<evidence type="ECO:0000313" key="2">
    <source>
        <dbReference type="EMBL" id="TKK91043.1"/>
    </source>
</evidence>
<keyword evidence="3" id="KW-1185">Reference proteome</keyword>
<reference evidence="2 3" key="1">
    <citation type="submission" date="2019-04" db="EMBL/GenBank/DDBJ databases">
        <title>Herbidospora sp. NEAU-GS14.nov., a novel actinomycete isolated from soil.</title>
        <authorList>
            <person name="Han L."/>
        </authorList>
    </citation>
    <scope>NUCLEOTIDE SEQUENCE [LARGE SCALE GENOMIC DNA]</scope>
    <source>
        <strain evidence="2 3">NEAU-GS14</strain>
    </source>
</reference>
<comment type="caution">
    <text evidence="2">The sequence shown here is derived from an EMBL/GenBank/DDBJ whole genome shotgun (WGS) entry which is preliminary data.</text>
</comment>